<dbReference type="AlphaFoldDB" id="A0A917DBC1"/>
<dbReference type="InterPro" id="IPR022742">
    <property type="entry name" value="Hydrolase_4"/>
</dbReference>
<feature type="domain" description="Serine aminopeptidase S33" evidence="1">
    <location>
        <begin position="80"/>
        <end position="281"/>
    </location>
</feature>
<accession>A0A917DBC1</accession>
<keyword evidence="3" id="KW-1185">Reference proteome</keyword>
<gene>
    <name evidence="2" type="ORF">GCM10011335_26530</name>
</gene>
<dbReference type="Gene3D" id="3.40.50.1820">
    <property type="entry name" value="alpha/beta hydrolase"/>
    <property type="match status" value="1"/>
</dbReference>
<proteinExistence type="predicted"/>
<dbReference type="SUPFAM" id="SSF53474">
    <property type="entry name" value="alpha/beta-Hydrolases"/>
    <property type="match status" value="1"/>
</dbReference>
<comment type="caution">
    <text evidence="2">The sequence shown here is derived from an EMBL/GenBank/DDBJ whole genome shotgun (WGS) entry which is preliminary data.</text>
</comment>
<dbReference type="EMBL" id="BMJJ01000006">
    <property type="protein sequence ID" value="GGD22343.1"/>
    <property type="molecule type" value="Genomic_DNA"/>
</dbReference>
<organism evidence="2 3">
    <name type="scientific">Aureimonas glaciei</name>
    <dbReference type="NCBI Taxonomy" id="1776957"/>
    <lineage>
        <taxon>Bacteria</taxon>
        <taxon>Pseudomonadati</taxon>
        <taxon>Pseudomonadota</taxon>
        <taxon>Alphaproteobacteria</taxon>
        <taxon>Hyphomicrobiales</taxon>
        <taxon>Aurantimonadaceae</taxon>
        <taxon>Aureimonas</taxon>
    </lineage>
</organism>
<evidence type="ECO:0000313" key="2">
    <source>
        <dbReference type="EMBL" id="GGD22343.1"/>
    </source>
</evidence>
<dbReference type="RefSeq" id="WP_244640166.1">
    <property type="nucleotide sequence ID" value="NZ_BMJJ01000006.1"/>
</dbReference>
<dbReference type="Proteomes" id="UP000613160">
    <property type="component" value="Unassembled WGS sequence"/>
</dbReference>
<reference evidence="2" key="2">
    <citation type="submission" date="2020-09" db="EMBL/GenBank/DDBJ databases">
        <authorList>
            <person name="Sun Q."/>
            <person name="Zhou Y."/>
        </authorList>
    </citation>
    <scope>NUCLEOTIDE SEQUENCE</scope>
    <source>
        <strain evidence="2">CGMCC 1.15493</strain>
    </source>
</reference>
<name>A0A917DBC1_9HYPH</name>
<dbReference type="Pfam" id="PF12146">
    <property type="entry name" value="Hydrolase_4"/>
    <property type="match status" value="1"/>
</dbReference>
<dbReference type="InterPro" id="IPR029058">
    <property type="entry name" value="AB_hydrolase_fold"/>
</dbReference>
<evidence type="ECO:0000259" key="1">
    <source>
        <dbReference type="Pfam" id="PF12146"/>
    </source>
</evidence>
<evidence type="ECO:0000313" key="3">
    <source>
        <dbReference type="Proteomes" id="UP000613160"/>
    </source>
</evidence>
<sequence>MILRISLVILFLLVLGGAAVWLLAPREPVDLTVTFDPAVIGDDPGAYLARAEADVPNLRPADTKEIVWAYPASRAKTPLAIVYVHGFSASKEEMRPVPDEVASALGANLFFTRLSGHGRDGTALGRTNVNEWLNDLAEAIAIGRTIGERVVVIATSTGGTLATLGATRPGLMDDVAGLVLVSPNYRLLDRYAFALELPFARKIGPWLLGEERSFDPVNDAQASHWTTRYPLVSLLPMGALIRAVRNLDVGTITLPALFLVSPADTIVDPAATEDVAARWGGPHTLVQVPVTGDPNNHVLAGRILSPATSAEIATRITEWIAALPGVAAAQP</sequence>
<protein>
    <submittedName>
        <fullName evidence="2">Lysophospholipase</fullName>
    </submittedName>
</protein>
<reference evidence="2" key="1">
    <citation type="journal article" date="2014" name="Int. J. Syst. Evol. Microbiol.">
        <title>Complete genome sequence of Corynebacterium casei LMG S-19264T (=DSM 44701T), isolated from a smear-ripened cheese.</title>
        <authorList>
            <consortium name="US DOE Joint Genome Institute (JGI-PGF)"/>
            <person name="Walter F."/>
            <person name="Albersmeier A."/>
            <person name="Kalinowski J."/>
            <person name="Ruckert C."/>
        </authorList>
    </citation>
    <scope>NUCLEOTIDE SEQUENCE</scope>
    <source>
        <strain evidence="2">CGMCC 1.15493</strain>
    </source>
</reference>